<proteinExistence type="predicted"/>
<dbReference type="Proteomes" id="UP000053558">
    <property type="component" value="Unassembled WGS sequence"/>
</dbReference>
<accession>A0A5M3N099</accession>
<name>A0A5M3N099_CONPW</name>
<reference evidence="2" key="1">
    <citation type="journal article" date="2012" name="Science">
        <title>The Paleozoic origin of enzymatic lignin decomposition reconstructed from 31 fungal genomes.</title>
        <authorList>
            <person name="Floudas D."/>
            <person name="Binder M."/>
            <person name="Riley R."/>
            <person name="Barry K."/>
            <person name="Blanchette R.A."/>
            <person name="Henrissat B."/>
            <person name="Martinez A.T."/>
            <person name="Otillar R."/>
            <person name="Spatafora J.W."/>
            <person name="Yadav J.S."/>
            <person name="Aerts A."/>
            <person name="Benoit I."/>
            <person name="Boyd A."/>
            <person name="Carlson A."/>
            <person name="Copeland A."/>
            <person name="Coutinho P.M."/>
            <person name="de Vries R.P."/>
            <person name="Ferreira P."/>
            <person name="Findley K."/>
            <person name="Foster B."/>
            <person name="Gaskell J."/>
            <person name="Glotzer D."/>
            <person name="Gorecki P."/>
            <person name="Heitman J."/>
            <person name="Hesse C."/>
            <person name="Hori C."/>
            <person name="Igarashi K."/>
            <person name="Jurgens J.A."/>
            <person name="Kallen N."/>
            <person name="Kersten P."/>
            <person name="Kohler A."/>
            <person name="Kuees U."/>
            <person name="Kumar T.K.A."/>
            <person name="Kuo A."/>
            <person name="LaButti K."/>
            <person name="Larrondo L.F."/>
            <person name="Lindquist E."/>
            <person name="Ling A."/>
            <person name="Lombard V."/>
            <person name="Lucas S."/>
            <person name="Lundell T."/>
            <person name="Martin R."/>
            <person name="McLaughlin D.J."/>
            <person name="Morgenstern I."/>
            <person name="Morin E."/>
            <person name="Murat C."/>
            <person name="Nagy L.G."/>
            <person name="Nolan M."/>
            <person name="Ohm R.A."/>
            <person name="Patyshakuliyeva A."/>
            <person name="Rokas A."/>
            <person name="Ruiz-Duenas F.J."/>
            <person name="Sabat G."/>
            <person name="Salamov A."/>
            <person name="Samejima M."/>
            <person name="Schmutz J."/>
            <person name="Slot J.C."/>
            <person name="St John F."/>
            <person name="Stenlid J."/>
            <person name="Sun H."/>
            <person name="Sun S."/>
            <person name="Syed K."/>
            <person name="Tsang A."/>
            <person name="Wiebenga A."/>
            <person name="Young D."/>
            <person name="Pisabarro A."/>
            <person name="Eastwood D.C."/>
            <person name="Martin F."/>
            <person name="Cullen D."/>
            <person name="Grigoriev I.V."/>
            <person name="Hibbett D.S."/>
        </authorList>
    </citation>
    <scope>NUCLEOTIDE SEQUENCE [LARGE SCALE GENOMIC DNA]</scope>
    <source>
        <strain evidence="2">RWD-64-598 SS2</strain>
    </source>
</reference>
<dbReference type="KEGG" id="cput:CONPUDRAFT_18604"/>
<dbReference type="EMBL" id="JH711574">
    <property type="protein sequence ID" value="EIW84843.1"/>
    <property type="molecule type" value="Genomic_DNA"/>
</dbReference>
<evidence type="ECO:0000313" key="2">
    <source>
        <dbReference type="Proteomes" id="UP000053558"/>
    </source>
</evidence>
<dbReference type="RefSeq" id="XP_007763951.1">
    <property type="nucleotide sequence ID" value="XM_007765761.1"/>
</dbReference>
<sequence length="81" mass="9585">NSYRVELPDRMKQRGIHDVFHSSLLRIHVPNDDRLFPGRLEYQIADFDMPDVEWSVDRILSHKGSRSNAMFEILWQSGDRS</sequence>
<feature type="non-terminal residue" evidence="1">
    <location>
        <position position="1"/>
    </location>
</feature>
<dbReference type="OrthoDB" id="3211671at2759"/>
<evidence type="ECO:0000313" key="1">
    <source>
        <dbReference type="EMBL" id="EIW84843.1"/>
    </source>
</evidence>
<comment type="caution">
    <text evidence="1">The sequence shown here is derived from an EMBL/GenBank/DDBJ whole genome shotgun (WGS) entry which is preliminary data.</text>
</comment>
<dbReference type="GeneID" id="19206496"/>
<protein>
    <recommendedName>
        <fullName evidence="3">Chromo domain-containing protein</fullName>
    </recommendedName>
</protein>
<gene>
    <name evidence="1" type="ORF">CONPUDRAFT_18604</name>
</gene>
<feature type="non-terminal residue" evidence="1">
    <location>
        <position position="81"/>
    </location>
</feature>
<dbReference type="OMA" id="REIRNTR"/>
<evidence type="ECO:0008006" key="3">
    <source>
        <dbReference type="Google" id="ProtNLM"/>
    </source>
</evidence>
<dbReference type="AlphaFoldDB" id="A0A5M3N099"/>
<dbReference type="InterPro" id="IPR016197">
    <property type="entry name" value="Chromo-like_dom_sf"/>
</dbReference>
<keyword evidence="2" id="KW-1185">Reference proteome</keyword>
<organism evidence="1 2">
    <name type="scientific">Coniophora puteana (strain RWD-64-598)</name>
    <name type="common">Brown rot fungus</name>
    <dbReference type="NCBI Taxonomy" id="741705"/>
    <lineage>
        <taxon>Eukaryota</taxon>
        <taxon>Fungi</taxon>
        <taxon>Dikarya</taxon>
        <taxon>Basidiomycota</taxon>
        <taxon>Agaricomycotina</taxon>
        <taxon>Agaricomycetes</taxon>
        <taxon>Agaricomycetidae</taxon>
        <taxon>Boletales</taxon>
        <taxon>Coniophorineae</taxon>
        <taxon>Coniophoraceae</taxon>
        <taxon>Coniophora</taxon>
    </lineage>
</organism>
<dbReference type="SUPFAM" id="SSF54160">
    <property type="entry name" value="Chromo domain-like"/>
    <property type="match status" value="1"/>
</dbReference>